<keyword evidence="4" id="KW-1185">Reference proteome</keyword>
<dbReference type="InterPro" id="IPR012309">
    <property type="entry name" value="DNA_ligase_ATP-dep_C"/>
</dbReference>
<feature type="domain" description="DNA ligase ATP-dependent C-terminal" evidence="2">
    <location>
        <begin position="2"/>
        <end position="85"/>
    </location>
</feature>
<name>A0ABY5MLV1_9HYPH</name>
<dbReference type="Proteomes" id="UP001342418">
    <property type="component" value="Chromosome"/>
</dbReference>
<dbReference type="Gene3D" id="2.40.50.140">
    <property type="entry name" value="Nucleic acid-binding proteins"/>
    <property type="match status" value="1"/>
</dbReference>
<dbReference type="CDD" id="cd07971">
    <property type="entry name" value="OBF_DNA_ligase_LigD"/>
    <property type="match status" value="1"/>
</dbReference>
<evidence type="ECO:0000259" key="2">
    <source>
        <dbReference type="Pfam" id="PF04679"/>
    </source>
</evidence>
<protein>
    <recommendedName>
        <fullName evidence="1">DNA ligase (ATP)</fullName>
        <ecNumber evidence="1">6.5.1.1</ecNumber>
    </recommendedName>
</protein>
<dbReference type="EMBL" id="CP030941">
    <property type="protein sequence ID" value="UUP18363.1"/>
    <property type="molecule type" value="Genomic_DNA"/>
</dbReference>
<accession>A0ABY5MLV1</accession>
<evidence type="ECO:0000313" key="4">
    <source>
        <dbReference type="Proteomes" id="UP001342418"/>
    </source>
</evidence>
<proteinExistence type="predicted"/>
<gene>
    <name evidence="3" type="primary">ligD_3</name>
    <name evidence="3" type="ORF">NTH_02843</name>
</gene>
<dbReference type="SUPFAM" id="SSF50249">
    <property type="entry name" value="Nucleic acid-binding proteins"/>
    <property type="match status" value="1"/>
</dbReference>
<sequence length="94" mass="10181">MILARVEEGKLIHAGGVGTGFNAKTGTDARLRLDALKTEKPPVSGLKIKGATWIRPEVVVEVEYRGWTDDQKLRHPSFKGVREDKSAAGLGLGK</sequence>
<dbReference type="Pfam" id="PF04679">
    <property type="entry name" value="DNA_ligase_A_C"/>
    <property type="match status" value="1"/>
</dbReference>
<reference evidence="3 4" key="1">
    <citation type="submission" date="2018-07" db="EMBL/GenBank/DDBJ databases">
        <title>Genome sequence of Nitratireductor thuwali#1536.</title>
        <authorList>
            <person name="Michoud G."/>
            <person name="Merlino G."/>
            <person name="Sefrji F.O."/>
            <person name="Daffonchio D."/>
        </authorList>
    </citation>
    <scope>NUCLEOTIDE SEQUENCE [LARGE SCALE GENOMIC DNA]</scope>
    <source>
        <strain evidence="4">Nit1536</strain>
    </source>
</reference>
<dbReference type="InterPro" id="IPR012340">
    <property type="entry name" value="NA-bd_OB-fold"/>
</dbReference>
<organism evidence="3 4">
    <name type="scientific">Nitratireductor thuwali</name>
    <dbReference type="NCBI Taxonomy" id="2267699"/>
    <lineage>
        <taxon>Bacteria</taxon>
        <taxon>Pseudomonadati</taxon>
        <taxon>Pseudomonadota</taxon>
        <taxon>Alphaproteobacteria</taxon>
        <taxon>Hyphomicrobiales</taxon>
        <taxon>Phyllobacteriaceae</taxon>
        <taxon>Nitratireductor</taxon>
    </lineage>
</organism>
<dbReference type="EC" id="6.5.1.1" evidence="1"/>
<evidence type="ECO:0000313" key="3">
    <source>
        <dbReference type="EMBL" id="UUP18363.1"/>
    </source>
</evidence>
<dbReference type="RefSeq" id="WP_338530600.1">
    <property type="nucleotide sequence ID" value="NZ_CP030941.1"/>
</dbReference>
<evidence type="ECO:0000256" key="1">
    <source>
        <dbReference type="ARBA" id="ARBA00012727"/>
    </source>
</evidence>